<dbReference type="AlphaFoldDB" id="A0A098QYT8"/>
<dbReference type="PANTHER" id="PTHR43820:SF4">
    <property type="entry name" value="HIGH-AFFINITY BRANCHED-CHAIN AMINO ACID TRANSPORT ATP-BINDING PROTEIN LIVF"/>
    <property type="match status" value="1"/>
</dbReference>
<dbReference type="EMBL" id="JNUP01000065">
    <property type="protein sequence ID" value="KGE71662.1"/>
    <property type="molecule type" value="Genomic_DNA"/>
</dbReference>
<dbReference type="OrthoDB" id="9776369at2"/>
<dbReference type="InterPro" id="IPR003593">
    <property type="entry name" value="AAA+_ATPase"/>
</dbReference>
<dbReference type="InterPro" id="IPR027417">
    <property type="entry name" value="P-loop_NTPase"/>
</dbReference>
<dbReference type="PANTHER" id="PTHR43820">
    <property type="entry name" value="HIGH-AFFINITY BRANCHED-CHAIN AMINO ACID TRANSPORT ATP-BINDING PROTEIN LIVF"/>
    <property type="match status" value="1"/>
</dbReference>
<dbReference type="SUPFAM" id="SSF52540">
    <property type="entry name" value="P-loop containing nucleoside triphosphate hydrolases"/>
    <property type="match status" value="1"/>
</dbReference>
<dbReference type="SMART" id="SM00382">
    <property type="entry name" value="AAA"/>
    <property type="match status" value="1"/>
</dbReference>
<keyword evidence="2" id="KW-0813">Transport</keyword>
<dbReference type="GO" id="GO:0016887">
    <property type="term" value="F:ATP hydrolysis activity"/>
    <property type="evidence" value="ECO:0007669"/>
    <property type="project" value="InterPro"/>
</dbReference>
<keyword evidence="3" id="KW-0547">Nucleotide-binding</keyword>
<feature type="domain" description="ABC transporter" evidence="6">
    <location>
        <begin position="6"/>
        <end position="245"/>
    </location>
</feature>
<dbReference type="STRING" id="1480694.DC28_10375"/>
<dbReference type="InterPro" id="IPR017871">
    <property type="entry name" value="ABC_transporter-like_CS"/>
</dbReference>
<organism evidence="7 8">
    <name type="scientific">Spirochaeta lutea</name>
    <dbReference type="NCBI Taxonomy" id="1480694"/>
    <lineage>
        <taxon>Bacteria</taxon>
        <taxon>Pseudomonadati</taxon>
        <taxon>Spirochaetota</taxon>
        <taxon>Spirochaetia</taxon>
        <taxon>Spirochaetales</taxon>
        <taxon>Spirochaetaceae</taxon>
        <taxon>Spirochaeta</taxon>
    </lineage>
</organism>
<evidence type="ECO:0000256" key="5">
    <source>
        <dbReference type="ARBA" id="ARBA00022970"/>
    </source>
</evidence>
<keyword evidence="4" id="KW-0067">ATP-binding</keyword>
<dbReference type="Proteomes" id="UP000029692">
    <property type="component" value="Unassembled WGS sequence"/>
</dbReference>
<evidence type="ECO:0000256" key="3">
    <source>
        <dbReference type="ARBA" id="ARBA00022741"/>
    </source>
</evidence>
<dbReference type="Pfam" id="PF00005">
    <property type="entry name" value="ABC_tran"/>
    <property type="match status" value="1"/>
</dbReference>
<sequence length="245" mass="26808">MSEHLISIRDIQVNYGNIQALKGISIDVPEGEICCLIGANGAGKTTLLKAIVGLEPLVAGSIEFDGQLIASSEKRKSLATNEIVSRGIGLVPEGRRVFADLTVEENLEMGAFLIRDEARIREKKSEMFELFPILEKRRRQKAASLSGGEQQMLAIGRALMSSPRVLLLDEPGLGLAPLIIKHIFDIIARVNREEKVTVFLVEQNARMALSASTKGYVMETGTIVLADEARLLLENPRVRGAYLGE</sequence>
<dbReference type="Gene3D" id="3.40.50.300">
    <property type="entry name" value="P-loop containing nucleotide triphosphate hydrolases"/>
    <property type="match status" value="1"/>
</dbReference>
<dbReference type="GO" id="GO:0005524">
    <property type="term" value="F:ATP binding"/>
    <property type="evidence" value="ECO:0007669"/>
    <property type="project" value="UniProtKB-KW"/>
</dbReference>
<protein>
    <recommendedName>
        <fullName evidence="6">ABC transporter domain-containing protein</fullName>
    </recommendedName>
</protein>
<comment type="similarity">
    <text evidence="1">Belongs to the ABC transporter superfamily.</text>
</comment>
<evidence type="ECO:0000313" key="8">
    <source>
        <dbReference type="Proteomes" id="UP000029692"/>
    </source>
</evidence>
<evidence type="ECO:0000256" key="1">
    <source>
        <dbReference type="ARBA" id="ARBA00005417"/>
    </source>
</evidence>
<evidence type="ECO:0000313" key="7">
    <source>
        <dbReference type="EMBL" id="KGE71662.1"/>
    </source>
</evidence>
<keyword evidence="8" id="KW-1185">Reference proteome</keyword>
<dbReference type="RefSeq" id="WP_037548096.1">
    <property type="nucleotide sequence ID" value="NZ_JNUP01000065.1"/>
</dbReference>
<reference evidence="7 8" key="1">
    <citation type="submission" date="2014-05" db="EMBL/GenBank/DDBJ databases">
        <title>De novo Genome Sequence of Spirocheata sp.</title>
        <authorList>
            <person name="Shivani Y."/>
            <person name="Subhash Y."/>
            <person name="Tushar L."/>
            <person name="Sasikala C."/>
            <person name="Ramana C.V."/>
        </authorList>
    </citation>
    <scope>NUCLEOTIDE SEQUENCE [LARGE SCALE GENOMIC DNA]</scope>
    <source>
        <strain evidence="7 8">JC230</strain>
    </source>
</reference>
<dbReference type="GO" id="GO:0015658">
    <property type="term" value="F:branched-chain amino acid transmembrane transporter activity"/>
    <property type="evidence" value="ECO:0007669"/>
    <property type="project" value="TreeGrafter"/>
</dbReference>
<gene>
    <name evidence="7" type="ORF">DC28_10375</name>
</gene>
<accession>A0A098QYT8</accession>
<proteinExistence type="inferred from homology"/>
<dbReference type="GO" id="GO:0015807">
    <property type="term" value="P:L-amino acid transport"/>
    <property type="evidence" value="ECO:0007669"/>
    <property type="project" value="TreeGrafter"/>
</dbReference>
<keyword evidence="5" id="KW-0029">Amino-acid transport</keyword>
<dbReference type="eggNOG" id="COG0410">
    <property type="taxonomic scope" value="Bacteria"/>
</dbReference>
<evidence type="ECO:0000259" key="6">
    <source>
        <dbReference type="PROSITE" id="PS50893"/>
    </source>
</evidence>
<dbReference type="CDD" id="cd03224">
    <property type="entry name" value="ABC_TM1139_LivF_branched"/>
    <property type="match status" value="1"/>
</dbReference>
<evidence type="ECO:0000256" key="2">
    <source>
        <dbReference type="ARBA" id="ARBA00022448"/>
    </source>
</evidence>
<name>A0A098QYT8_9SPIO</name>
<dbReference type="PROSITE" id="PS50893">
    <property type="entry name" value="ABC_TRANSPORTER_2"/>
    <property type="match status" value="1"/>
</dbReference>
<comment type="caution">
    <text evidence="7">The sequence shown here is derived from an EMBL/GenBank/DDBJ whole genome shotgun (WGS) entry which is preliminary data.</text>
</comment>
<dbReference type="InterPro" id="IPR003439">
    <property type="entry name" value="ABC_transporter-like_ATP-bd"/>
</dbReference>
<evidence type="ECO:0000256" key="4">
    <source>
        <dbReference type="ARBA" id="ARBA00022840"/>
    </source>
</evidence>
<dbReference type="PROSITE" id="PS00211">
    <property type="entry name" value="ABC_TRANSPORTER_1"/>
    <property type="match status" value="1"/>
</dbReference>
<dbReference type="InterPro" id="IPR052156">
    <property type="entry name" value="BCAA_Transport_ATP-bd_LivF"/>
</dbReference>